<dbReference type="Gene3D" id="1.10.3970.10">
    <property type="entry name" value="BSD domain"/>
    <property type="match status" value="1"/>
</dbReference>
<reference evidence="3" key="1">
    <citation type="journal article" date="2012" name="Nat. Commun.">
        <title>The genome of Prunus mume.</title>
        <authorList>
            <person name="Zhang Q."/>
            <person name="Chen W."/>
            <person name="Sun L."/>
            <person name="Zhao F."/>
            <person name="Huang B."/>
            <person name="Yang W."/>
            <person name="Tao Y."/>
            <person name="Wang J."/>
            <person name="Yuan Z."/>
            <person name="Fan G."/>
            <person name="Xing Z."/>
            <person name="Han C."/>
            <person name="Pan H."/>
            <person name="Zhong X."/>
            <person name="Shi W."/>
            <person name="Liang X."/>
            <person name="Du D."/>
            <person name="Sun F."/>
            <person name="Xu Z."/>
            <person name="Hao R."/>
            <person name="Lv T."/>
            <person name="Lv Y."/>
            <person name="Zheng Z."/>
            <person name="Sun M."/>
            <person name="Luo L."/>
            <person name="Cai M."/>
            <person name="Gao Y."/>
            <person name="Wang J."/>
            <person name="Yin Y."/>
            <person name="Xu X."/>
            <person name="Cheng T."/>
            <person name="Wang J."/>
        </authorList>
    </citation>
    <scope>NUCLEOTIDE SEQUENCE [LARGE SCALE GENOMIC DNA]</scope>
</reference>
<protein>
    <submittedName>
        <fullName evidence="4">Uncharacterized protein LOC103334317 isoform X2</fullName>
    </submittedName>
</protein>
<proteinExistence type="predicted"/>
<dbReference type="PROSITE" id="PS50858">
    <property type="entry name" value="BSD"/>
    <property type="match status" value="1"/>
</dbReference>
<dbReference type="Proteomes" id="UP000694861">
    <property type="component" value="Linkage group LG6"/>
</dbReference>
<dbReference type="InterPro" id="IPR005607">
    <property type="entry name" value="BSD_dom"/>
</dbReference>
<dbReference type="RefSeq" id="XP_008235486.1">
    <property type="nucleotide sequence ID" value="XM_008237264.1"/>
</dbReference>
<name>A0ABM0P7K8_PRUMU</name>
<organism evidence="3 4">
    <name type="scientific">Prunus mume</name>
    <name type="common">Japanese apricot</name>
    <name type="synonym">Armeniaca mume</name>
    <dbReference type="NCBI Taxonomy" id="102107"/>
    <lineage>
        <taxon>Eukaryota</taxon>
        <taxon>Viridiplantae</taxon>
        <taxon>Streptophyta</taxon>
        <taxon>Embryophyta</taxon>
        <taxon>Tracheophyta</taxon>
        <taxon>Spermatophyta</taxon>
        <taxon>Magnoliopsida</taxon>
        <taxon>eudicotyledons</taxon>
        <taxon>Gunneridae</taxon>
        <taxon>Pentapetalae</taxon>
        <taxon>rosids</taxon>
        <taxon>fabids</taxon>
        <taxon>Rosales</taxon>
        <taxon>Rosaceae</taxon>
        <taxon>Amygdaloideae</taxon>
        <taxon>Amygdaleae</taxon>
        <taxon>Prunus</taxon>
    </lineage>
</organism>
<feature type="domain" description="BSD" evidence="2">
    <location>
        <begin position="83"/>
        <end position="128"/>
    </location>
</feature>
<dbReference type="SUPFAM" id="SSF140383">
    <property type="entry name" value="BSD domain-like"/>
    <property type="match status" value="1"/>
</dbReference>
<dbReference type="GeneID" id="103334317"/>
<dbReference type="Pfam" id="PF03909">
    <property type="entry name" value="BSD"/>
    <property type="match status" value="1"/>
</dbReference>
<reference evidence="4" key="2">
    <citation type="submission" date="2025-08" db="UniProtKB">
        <authorList>
            <consortium name="RefSeq"/>
        </authorList>
    </citation>
    <scope>IDENTIFICATION</scope>
</reference>
<sequence>MDLSSWFRRSLLRKSEKTKNPDPSERTLLPRSEEEQQLGVTEELIDHVKSFNLDTFKNFPLPDDEGADNSPTTSSNAKKDLSEWQEKHATLVLSKAKELSHLRYKLCPGYLKEHQFWRIYFLLVKKQVAEINVIRRLLWNNESCFLIQLSLIRAACHTTSEAERNGSGE</sequence>
<dbReference type="PANTHER" id="PTHR31923:SF3">
    <property type="entry name" value="BSD DOMAIN-CONTAINING PROTEIN"/>
    <property type="match status" value="1"/>
</dbReference>
<keyword evidence="3" id="KW-1185">Reference proteome</keyword>
<evidence type="ECO:0000259" key="2">
    <source>
        <dbReference type="PROSITE" id="PS50858"/>
    </source>
</evidence>
<dbReference type="PANTHER" id="PTHR31923">
    <property type="entry name" value="BSD DOMAIN-CONTAINING PROTEIN"/>
    <property type="match status" value="1"/>
</dbReference>
<evidence type="ECO:0000256" key="1">
    <source>
        <dbReference type="SAM" id="MobiDB-lite"/>
    </source>
</evidence>
<feature type="region of interest" description="Disordered" evidence="1">
    <location>
        <begin position="14"/>
        <end position="37"/>
    </location>
</feature>
<dbReference type="SMART" id="SM00751">
    <property type="entry name" value="BSD"/>
    <property type="match status" value="1"/>
</dbReference>
<evidence type="ECO:0000313" key="4">
    <source>
        <dbReference type="RefSeq" id="XP_008235486.1"/>
    </source>
</evidence>
<evidence type="ECO:0000313" key="3">
    <source>
        <dbReference type="Proteomes" id="UP000694861"/>
    </source>
</evidence>
<feature type="compositionally biased region" description="Basic and acidic residues" evidence="1">
    <location>
        <begin position="14"/>
        <end position="25"/>
    </location>
</feature>
<accession>A0ABM0P7K8</accession>
<dbReference type="InterPro" id="IPR035925">
    <property type="entry name" value="BSD_dom_sf"/>
</dbReference>
<gene>
    <name evidence="4" type="primary">LOC103334317</name>
</gene>
<feature type="region of interest" description="Disordered" evidence="1">
    <location>
        <begin position="60"/>
        <end position="80"/>
    </location>
</feature>